<feature type="region of interest" description="Disordered" evidence="13">
    <location>
        <begin position="103"/>
        <end position="135"/>
    </location>
</feature>
<dbReference type="Pfam" id="PF23202">
    <property type="entry name" value="PAH_ZNF598"/>
    <property type="match status" value="1"/>
</dbReference>
<evidence type="ECO:0000256" key="2">
    <source>
        <dbReference type="ARBA" id="ARBA00004496"/>
    </source>
</evidence>
<dbReference type="STRING" id="578462.A0A0L0SAG5"/>
<feature type="region of interest" description="Disordered" evidence="13">
    <location>
        <begin position="774"/>
        <end position="847"/>
    </location>
</feature>
<evidence type="ECO:0000256" key="1">
    <source>
        <dbReference type="ARBA" id="ARBA00000900"/>
    </source>
</evidence>
<dbReference type="InterPro" id="IPR057634">
    <property type="entry name" value="PAH_ZNF598/HEL2"/>
</dbReference>
<dbReference type="InterPro" id="IPR056437">
    <property type="entry name" value="Znf-C2H2_ZNF598/HEL2"/>
</dbReference>
<dbReference type="GO" id="GO:0008270">
    <property type="term" value="F:zinc ion binding"/>
    <property type="evidence" value="ECO:0007669"/>
    <property type="project" value="UniProtKB-KW"/>
</dbReference>
<keyword evidence="16" id="KW-1185">Reference proteome</keyword>
<dbReference type="SUPFAM" id="SSF57850">
    <property type="entry name" value="RING/U-box"/>
    <property type="match status" value="1"/>
</dbReference>
<evidence type="ECO:0000256" key="11">
    <source>
        <dbReference type="ARBA" id="ARBA00035113"/>
    </source>
</evidence>
<evidence type="ECO:0000256" key="3">
    <source>
        <dbReference type="ARBA" id="ARBA00004906"/>
    </source>
</evidence>
<reference evidence="16" key="2">
    <citation type="submission" date="2009-11" db="EMBL/GenBank/DDBJ databases">
        <title>The Genome Sequence of Allomyces macrogynus strain ATCC 38327.</title>
        <authorList>
            <consortium name="The Broad Institute Genome Sequencing Platform"/>
            <person name="Russ C."/>
            <person name="Cuomo C."/>
            <person name="Shea T."/>
            <person name="Young S.K."/>
            <person name="Zeng Q."/>
            <person name="Koehrsen M."/>
            <person name="Haas B."/>
            <person name="Borodovsky M."/>
            <person name="Guigo R."/>
            <person name="Alvarado L."/>
            <person name="Berlin A."/>
            <person name="Borenstein D."/>
            <person name="Chen Z."/>
            <person name="Engels R."/>
            <person name="Freedman E."/>
            <person name="Gellesch M."/>
            <person name="Goldberg J."/>
            <person name="Griggs A."/>
            <person name="Gujja S."/>
            <person name="Heiman D."/>
            <person name="Hepburn T."/>
            <person name="Howarth C."/>
            <person name="Jen D."/>
            <person name="Larson L."/>
            <person name="Lewis B."/>
            <person name="Mehta T."/>
            <person name="Park D."/>
            <person name="Pearson M."/>
            <person name="Roberts A."/>
            <person name="Saif S."/>
            <person name="Shenoy N."/>
            <person name="Sisk P."/>
            <person name="Stolte C."/>
            <person name="Sykes S."/>
            <person name="Walk T."/>
            <person name="White J."/>
            <person name="Yandava C."/>
            <person name="Burger G."/>
            <person name="Gray M.W."/>
            <person name="Holland P.W.H."/>
            <person name="King N."/>
            <person name="Lang F.B.F."/>
            <person name="Roger A.J."/>
            <person name="Ruiz-Trillo I."/>
            <person name="Lander E."/>
            <person name="Nusbaum C."/>
        </authorList>
    </citation>
    <scope>NUCLEOTIDE SEQUENCE [LARGE SCALE GENOMIC DNA]</scope>
    <source>
        <strain evidence="16">ATCC 38327</strain>
    </source>
</reference>
<dbReference type="PANTHER" id="PTHR22938">
    <property type="entry name" value="ZINC FINGER PROTEIN 598"/>
    <property type="match status" value="1"/>
</dbReference>
<feature type="domain" description="RING-type" evidence="14">
    <location>
        <begin position="141"/>
        <end position="181"/>
    </location>
</feature>
<evidence type="ECO:0000256" key="10">
    <source>
        <dbReference type="ARBA" id="ARBA00022833"/>
    </source>
</evidence>
<dbReference type="Proteomes" id="UP000054350">
    <property type="component" value="Unassembled WGS sequence"/>
</dbReference>
<reference evidence="15 16" key="1">
    <citation type="submission" date="2009-11" db="EMBL/GenBank/DDBJ databases">
        <title>Annotation of Allomyces macrogynus ATCC 38327.</title>
        <authorList>
            <consortium name="The Broad Institute Genome Sequencing Platform"/>
            <person name="Russ C."/>
            <person name="Cuomo C."/>
            <person name="Burger G."/>
            <person name="Gray M.W."/>
            <person name="Holland P.W.H."/>
            <person name="King N."/>
            <person name="Lang F.B.F."/>
            <person name="Roger A.J."/>
            <person name="Ruiz-Trillo I."/>
            <person name="Young S.K."/>
            <person name="Zeng Q."/>
            <person name="Gargeya S."/>
            <person name="Fitzgerald M."/>
            <person name="Haas B."/>
            <person name="Abouelleil A."/>
            <person name="Alvarado L."/>
            <person name="Arachchi H.M."/>
            <person name="Berlin A."/>
            <person name="Chapman S.B."/>
            <person name="Gearin G."/>
            <person name="Goldberg J."/>
            <person name="Griggs A."/>
            <person name="Gujja S."/>
            <person name="Hansen M."/>
            <person name="Heiman D."/>
            <person name="Howarth C."/>
            <person name="Larimer J."/>
            <person name="Lui A."/>
            <person name="MacDonald P.J.P."/>
            <person name="McCowen C."/>
            <person name="Montmayeur A."/>
            <person name="Murphy C."/>
            <person name="Neiman D."/>
            <person name="Pearson M."/>
            <person name="Priest M."/>
            <person name="Roberts A."/>
            <person name="Saif S."/>
            <person name="Shea T."/>
            <person name="Sisk P."/>
            <person name="Stolte C."/>
            <person name="Sykes S."/>
            <person name="Wortman J."/>
            <person name="Nusbaum C."/>
            <person name="Birren B."/>
        </authorList>
    </citation>
    <scope>NUCLEOTIDE SEQUENCE [LARGE SCALE GENOMIC DNA]</scope>
    <source>
        <strain evidence="15 16">ATCC 38327</strain>
    </source>
</reference>
<keyword evidence="5" id="KW-0963">Cytoplasm</keyword>
<dbReference type="InterPro" id="IPR041888">
    <property type="entry name" value="RING-HC_ZNF598/HEL2"/>
</dbReference>
<feature type="compositionally biased region" description="Acidic residues" evidence="13">
    <location>
        <begin position="114"/>
        <end position="135"/>
    </location>
</feature>
<comment type="similarity">
    <text evidence="11">Belongs to the ZNF598/HEL2 family.</text>
</comment>
<evidence type="ECO:0000256" key="4">
    <source>
        <dbReference type="ARBA" id="ARBA00012483"/>
    </source>
</evidence>
<feature type="compositionally biased region" description="Low complexity" evidence="13">
    <location>
        <begin position="774"/>
        <end position="787"/>
    </location>
</feature>
<evidence type="ECO:0000259" key="14">
    <source>
        <dbReference type="PROSITE" id="PS50089"/>
    </source>
</evidence>
<dbReference type="GO" id="GO:0043022">
    <property type="term" value="F:ribosome binding"/>
    <property type="evidence" value="ECO:0007669"/>
    <property type="project" value="TreeGrafter"/>
</dbReference>
<dbReference type="GO" id="GO:0061630">
    <property type="term" value="F:ubiquitin protein ligase activity"/>
    <property type="evidence" value="ECO:0007669"/>
    <property type="project" value="UniProtKB-EC"/>
</dbReference>
<evidence type="ECO:0000256" key="9">
    <source>
        <dbReference type="ARBA" id="ARBA00022771"/>
    </source>
</evidence>
<dbReference type="GO" id="GO:0016567">
    <property type="term" value="P:protein ubiquitination"/>
    <property type="evidence" value="ECO:0007669"/>
    <property type="project" value="TreeGrafter"/>
</dbReference>
<keyword evidence="8" id="KW-0479">Metal-binding</keyword>
<dbReference type="Gene3D" id="3.30.40.10">
    <property type="entry name" value="Zinc/RING finger domain, C3HC4 (zinc finger)"/>
    <property type="match status" value="1"/>
</dbReference>
<dbReference type="CDD" id="cd16615">
    <property type="entry name" value="RING-HC_ZNF598"/>
    <property type="match status" value="1"/>
</dbReference>
<dbReference type="InterPro" id="IPR013083">
    <property type="entry name" value="Znf_RING/FYVE/PHD"/>
</dbReference>
<evidence type="ECO:0000256" key="12">
    <source>
        <dbReference type="PROSITE-ProRule" id="PRU00175"/>
    </source>
</evidence>
<evidence type="ECO:0000256" key="6">
    <source>
        <dbReference type="ARBA" id="ARBA00022553"/>
    </source>
</evidence>
<dbReference type="GO" id="GO:0005737">
    <property type="term" value="C:cytoplasm"/>
    <property type="evidence" value="ECO:0007669"/>
    <property type="project" value="UniProtKB-SubCell"/>
</dbReference>
<organism evidence="15 16">
    <name type="scientific">Allomyces macrogynus (strain ATCC 38327)</name>
    <name type="common">Allomyces javanicus var. macrogynus</name>
    <dbReference type="NCBI Taxonomy" id="578462"/>
    <lineage>
        <taxon>Eukaryota</taxon>
        <taxon>Fungi</taxon>
        <taxon>Fungi incertae sedis</taxon>
        <taxon>Blastocladiomycota</taxon>
        <taxon>Blastocladiomycetes</taxon>
        <taxon>Blastocladiales</taxon>
        <taxon>Blastocladiaceae</taxon>
        <taxon>Allomyces</taxon>
    </lineage>
</organism>
<proteinExistence type="inferred from homology"/>
<dbReference type="VEuPathDB" id="FungiDB:AMAG_03821"/>
<dbReference type="PROSITE" id="PS50089">
    <property type="entry name" value="ZF_RING_2"/>
    <property type="match status" value="1"/>
</dbReference>
<keyword evidence="7" id="KW-0808">Transferase</keyword>
<comment type="catalytic activity">
    <reaction evidence="1">
        <text>S-ubiquitinyl-[E2 ubiquitin-conjugating enzyme]-L-cysteine + [acceptor protein]-L-lysine = [E2 ubiquitin-conjugating enzyme]-L-cysteine + N(6)-ubiquitinyl-[acceptor protein]-L-lysine.</text>
        <dbReference type="EC" id="2.3.2.27"/>
    </reaction>
</comment>
<dbReference type="InterPro" id="IPR013087">
    <property type="entry name" value="Znf_C2H2_type"/>
</dbReference>
<protein>
    <recommendedName>
        <fullName evidence="4">RING-type E3 ubiquitin transferase</fullName>
        <ecNumber evidence="4">2.3.2.27</ecNumber>
    </recommendedName>
</protein>
<feature type="compositionally biased region" description="Low complexity" evidence="13">
    <location>
        <begin position="799"/>
        <end position="815"/>
    </location>
</feature>
<evidence type="ECO:0000313" key="15">
    <source>
        <dbReference type="EMBL" id="KNE59558.1"/>
    </source>
</evidence>
<feature type="region of interest" description="Disordered" evidence="13">
    <location>
        <begin position="1"/>
        <end position="83"/>
    </location>
</feature>
<comment type="pathway">
    <text evidence="3">Protein modification; protein ubiquitination.</text>
</comment>
<feature type="compositionally biased region" description="Low complexity" evidence="13">
    <location>
        <begin position="494"/>
        <end position="537"/>
    </location>
</feature>
<dbReference type="AlphaFoldDB" id="A0A0L0SAG5"/>
<evidence type="ECO:0000256" key="7">
    <source>
        <dbReference type="ARBA" id="ARBA00022679"/>
    </source>
</evidence>
<dbReference type="PANTHER" id="PTHR22938:SF0">
    <property type="entry name" value="E3 UBIQUITIN-PROTEIN LIGASE ZNF598"/>
    <property type="match status" value="1"/>
</dbReference>
<keyword evidence="10" id="KW-0862">Zinc</keyword>
<feature type="compositionally biased region" description="Low complexity" evidence="13">
    <location>
        <begin position="455"/>
        <end position="475"/>
    </location>
</feature>
<evidence type="ECO:0000313" key="16">
    <source>
        <dbReference type="Proteomes" id="UP000054350"/>
    </source>
</evidence>
<dbReference type="Pfam" id="PF23230">
    <property type="entry name" value="zf-C2H2_13"/>
    <property type="match status" value="1"/>
</dbReference>
<dbReference type="SMART" id="SM00355">
    <property type="entry name" value="ZnF_C2H2"/>
    <property type="match status" value="4"/>
</dbReference>
<dbReference type="GO" id="GO:0072344">
    <property type="term" value="P:rescue of stalled ribosome"/>
    <property type="evidence" value="ECO:0007669"/>
    <property type="project" value="InterPro"/>
</dbReference>
<dbReference type="eggNOG" id="KOG2231">
    <property type="taxonomic scope" value="Eukaryota"/>
</dbReference>
<keyword evidence="6" id="KW-0597">Phosphoprotein</keyword>
<name>A0A0L0SAG5_ALLM3</name>
<dbReference type="Pfam" id="PF25447">
    <property type="entry name" value="RING_ZNF598"/>
    <property type="match status" value="1"/>
</dbReference>
<feature type="region of interest" description="Disordered" evidence="13">
    <location>
        <begin position="415"/>
        <end position="556"/>
    </location>
</feature>
<dbReference type="OrthoDB" id="3838338at2759"/>
<evidence type="ECO:0000256" key="13">
    <source>
        <dbReference type="SAM" id="MobiDB-lite"/>
    </source>
</evidence>
<dbReference type="InterPro" id="IPR017907">
    <property type="entry name" value="Znf_RING_CS"/>
</dbReference>
<gene>
    <name evidence="15" type="ORF">AMAG_03821</name>
</gene>
<sequence length="847" mass="90644">MADAPSNNSGPARGARRGGGRGRGTAPENGAPRGGGRGGRGRGRGRGGDAGGFVSDRLEGSRPRGGHRSRRPEHVPEELDEETRARLAEEAALVHQFKAARLGGDQATAAGPVDGEDNDGEGDYEEGDEGDEMGDDDDNECWICTEEIVYSSLGKCNHRLCHVCVIRLRALYKDFNCPICKEPIDEAVFTGNHNATYESFLPLTQLPHHDETLKIWFDSRETYAASITLLRFHCPDPGCEYVQEAGGWTALKTHVHKAHGQVLCDICTDHKKIFSYEHTLYPPALLRVHRERGDDSIQDKIVNPDASFKKGHPSCGFCNVRFFGPDELFAHCRVKHEECFLCQRNGIRDVYYKNYAELENHFHEDHYPCMFSECLEAKFVVFDSDIDLRAHEAEAHPQRAGQRAHQQHARRIELDYEFSDAGSRRARGGRDGGRARHERRGTGNETAAAPPRPSPSASSSSLNQAAGADQPQQQQSKKKNKKKTATGDEPALDAAAASSSSSAAAAPPTRPVGRVVRPPPGFGELTRPPAPAARSTPSPVPGANPAPNSAAARETAEDRAIAASPLLQRMQALLDGSRPKLREFQQLSGGYMNGTLTAAEFMRALTELVGQEIDRATIRAIIETCPDDSKRQALLTQVEDMKVQQKSKVLVIRPSSPSTSSSGTARGIPSLVARRPGWSHILPASRAVRAQTAKKMQSVWKAPSPGSTSPAASLISAGPSLAEAAVAAPAAGGKGKGKARAAPSIWNAPPVTPVPIAAASSSSVAARPPAAAAAAAPAAATSRPTIPGGARVRNERDFPSLPASAPAPRSVPTPSWAAATLNNAQETQQQQGKGKKGKKNLLFRVGL</sequence>
<comment type="subcellular location">
    <subcellularLocation>
        <location evidence="2">Cytoplasm</location>
    </subcellularLocation>
</comment>
<dbReference type="InterPro" id="IPR044288">
    <property type="entry name" value="ZNF598/HEL2"/>
</dbReference>
<dbReference type="EC" id="2.3.2.27" evidence="4"/>
<dbReference type="EMBL" id="GG745334">
    <property type="protein sequence ID" value="KNE59558.1"/>
    <property type="molecule type" value="Genomic_DNA"/>
</dbReference>
<feature type="compositionally biased region" description="Basic and acidic residues" evidence="13">
    <location>
        <begin position="72"/>
        <end position="83"/>
    </location>
</feature>
<keyword evidence="9 12" id="KW-0863">Zinc-finger</keyword>
<evidence type="ECO:0000256" key="5">
    <source>
        <dbReference type="ARBA" id="ARBA00022490"/>
    </source>
</evidence>
<feature type="compositionally biased region" description="Polar residues" evidence="13">
    <location>
        <begin position="1"/>
        <end position="10"/>
    </location>
</feature>
<dbReference type="PROSITE" id="PS00518">
    <property type="entry name" value="ZF_RING_1"/>
    <property type="match status" value="1"/>
</dbReference>
<dbReference type="InterPro" id="IPR001841">
    <property type="entry name" value="Znf_RING"/>
</dbReference>
<accession>A0A0L0SAG5</accession>
<evidence type="ECO:0000256" key="8">
    <source>
        <dbReference type="ARBA" id="ARBA00022723"/>
    </source>
</evidence>